<dbReference type="InterPro" id="IPR039367">
    <property type="entry name" value="Och1-like"/>
</dbReference>
<evidence type="ECO:0000313" key="4">
    <source>
        <dbReference type="EMBL" id="KPM42462.1"/>
    </source>
</evidence>
<reference evidence="4 5" key="1">
    <citation type="submission" date="2015-09" db="EMBL/GenBank/DDBJ databases">
        <title>Draft genome of a European isolate of the apple canker pathogen Neonectria ditissima.</title>
        <authorList>
            <person name="Gomez-Cortecero A."/>
            <person name="Harrison R.J."/>
            <person name="Armitage A.D."/>
        </authorList>
    </citation>
    <scope>NUCLEOTIDE SEQUENCE [LARGE SCALE GENOMIC DNA]</scope>
    <source>
        <strain evidence="4 5">R09/05</strain>
    </source>
</reference>
<keyword evidence="3" id="KW-0812">Transmembrane</keyword>
<dbReference type="Gene3D" id="3.90.550.20">
    <property type="match status" value="1"/>
</dbReference>
<dbReference type="EMBL" id="LKCW01000048">
    <property type="protein sequence ID" value="KPM42462.1"/>
    <property type="molecule type" value="Genomic_DNA"/>
</dbReference>
<dbReference type="STRING" id="78410.A0A0P7BM74"/>
<feature type="compositionally biased region" description="Pro residues" evidence="2">
    <location>
        <begin position="44"/>
        <end position="54"/>
    </location>
</feature>
<name>A0A0P7BM74_9HYPO</name>
<sequence>MLLPTMPKKYVYALLAGIALTVLLFGHYSYPPLPDSNTPQQQQPAPPPPPPPPSSTHHSKPQPAPEPTPVSQPLSAQPFPSKIWQSWKDDAEDPTGRTVGFPHQWRLVNPEWRYERITDANSDAYVRARFDANIWKVFVSLQDPILKADFLRYLILLEEGGVWADIDVYPHQPVSKWIPEQYRDSVNLVIGIENDHHKQPIWPGSPYSVQLCQYTVLAKAGHPAIKILVDQVTGDLQRLIESKQPGDGITFEEVMATTGPFAFTKVMMDYFKNMTDVEHTGDELDSLEEPRLIGDVLVLPKDSFGWLPQDQTHEKGDEIILVEHLFIGSWRDGHPG</sequence>
<comment type="caution">
    <text evidence="4">The sequence shown here is derived from an EMBL/GenBank/DDBJ whole genome shotgun (WGS) entry which is preliminary data.</text>
</comment>
<dbReference type="SUPFAM" id="SSF53448">
    <property type="entry name" value="Nucleotide-diphospho-sugar transferases"/>
    <property type="match status" value="1"/>
</dbReference>
<dbReference type="Pfam" id="PF04488">
    <property type="entry name" value="Gly_transf_sug"/>
    <property type="match status" value="1"/>
</dbReference>
<feature type="region of interest" description="Disordered" evidence="2">
    <location>
        <begin position="33"/>
        <end position="75"/>
    </location>
</feature>
<dbReference type="GO" id="GO:0006487">
    <property type="term" value="P:protein N-linked glycosylation"/>
    <property type="evidence" value="ECO:0007669"/>
    <property type="project" value="TreeGrafter"/>
</dbReference>
<keyword evidence="3" id="KW-0472">Membrane</keyword>
<dbReference type="InterPro" id="IPR007577">
    <property type="entry name" value="GlycoTrfase_DXD_sugar-bd_CS"/>
</dbReference>
<dbReference type="PANTHER" id="PTHR31834">
    <property type="entry name" value="INITIATION-SPECIFIC ALPHA-1,6-MANNOSYLTRANSFERASE"/>
    <property type="match status" value="1"/>
</dbReference>
<dbReference type="AlphaFoldDB" id="A0A0P7BM74"/>
<proteinExistence type="inferred from homology"/>
<dbReference type="GO" id="GO:0000136">
    <property type="term" value="C:mannan polymerase complex"/>
    <property type="evidence" value="ECO:0007669"/>
    <property type="project" value="TreeGrafter"/>
</dbReference>
<evidence type="ECO:0008006" key="6">
    <source>
        <dbReference type="Google" id="ProtNLM"/>
    </source>
</evidence>
<gene>
    <name evidence="4" type="ORF">AK830_g4088</name>
</gene>
<dbReference type="InterPro" id="IPR029044">
    <property type="entry name" value="Nucleotide-diphossugar_trans"/>
</dbReference>
<dbReference type="GO" id="GO:0000009">
    <property type="term" value="F:alpha-1,6-mannosyltransferase activity"/>
    <property type="evidence" value="ECO:0007669"/>
    <property type="project" value="InterPro"/>
</dbReference>
<keyword evidence="3" id="KW-1133">Transmembrane helix</keyword>
<keyword evidence="5" id="KW-1185">Reference proteome</keyword>
<comment type="similarity">
    <text evidence="1">Belongs to the glycosyltransferase 32 family.</text>
</comment>
<evidence type="ECO:0000313" key="5">
    <source>
        <dbReference type="Proteomes" id="UP000050424"/>
    </source>
</evidence>
<evidence type="ECO:0000256" key="1">
    <source>
        <dbReference type="ARBA" id="ARBA00009003"/>
    </source>
</evidence>
<feature type="transmembrane region" description="Helical" evidence="3">
    <location>
        <begin position="12"/>
        <end position="30"/>
    </location>
</feature>
<evidence type="ECO:0000256" key="2">
    <source>
        <dbReference type="SAM" id="MobiDB-lite"/>
    </source>
</evidence>
<accession>A0A0P7BM74</accession>
<dbReference type="Proteomes" id="UP000050424">
    <property type="component" value="Unassembled WGS sequence"/>
</dbReference>
<dbReference type="OrthoDB" id="409543at2759"/>
<organism evidence="4 5">
    <name type="scientific">Neonectria ditissima</name>
    <dbReference type="NCBI Taxonomy" id="78410"/>
    <lineage>
        <taxon>Eukaryota</taxon>
        <taxon>Fungi</taxon>
        <taxon>Dikarya</taxon>
        <taxon>Ascomycota</taxon>
        <taxon>Pezizomycotina</taxon>
        <taxon>Sordariomycetes</taxon>
        <taxon>Hypocreomycetidae</taxon>
        <taxon>Hypocreales</taxon>
        <taxon>Nectriaceae</taxon>
        <taxon>Neonectria</taxon>
    </lineage>
</organism>
<protein>
    <recommendedName>
        <fullName evidence="6">Initiation-specific alpha-1,6-mannosyltransferase</fullName>
    </recommendedName>
</protein>
<evidence type="ECO:0000256" key="3">
    <source>
        <dbReference type="SAM" id="Phobius"/>
    </source>
</evidence>
<dbReference type="PANTHER" id="PTHR31834:SF8">
    <property type="entry name" value="TRANSFERASE, PUTATIVE (AFU_ORTHOLOGUE AFUA_6G14040)-RELATED"/>
    <property type="match status" value="1"/>
</dbReference>